<dbReference type="WBParaSite" id="HPLM_0001277001-mRNA-1">
    <property type="protein sequence ID" value="HPLM_0001277001-mRNA-1"/>
    <property type="gene ID" value="HPLM_0001277001"/>
</dbReference>
<dbReference type="AlphaFoldDB" id="A0A0N4WNB6"/>
<organism evidence="1">
    <name type="scientific">Haemonchus placei</name>
    <name type="common">Barber's pole worm</name>
    <dbReference type="NCBI Taxonomy" id="6290"/>
    <lineage>
        <taxon>Eukaryota</taxon>
        <taxon>Metazoa</taxon>
        <taxon>Ecdysozoa</taxon>
        <taxon>Nematoda</taxon>
        <taxon>Chromadorea</taxon>
        <taxon>Rhabditida</taxon>
        <taxon>Rhabditina</taxon>
        <taxon>Rhabditomorpha</taxon>
        <taxon>Strongyloidea</taxon>
        <taxon>Trichostrongylidae</taxon>
        <taxon>Haemonchus</taxon>
    </lineage>
</organism>
<accession>A0A0N4WNB6</accession>
<protein>
    <submittedName>
        <fullName evidence="1">Transposase</fullName>
    </submittedName>
</protein>
<proteinExistence type="predicted"/>
<reference evidence="1" key="1">
    <citation type="submission" date="2017-02" db="UniProtKB">
        <authorList>
            <consortium name="WormBaseParasite"/>
        </authorList>
    </citation>
    <scope>IDENTIFICATION</scope>
</reference>
<name>A0A0N4WNB6_HAEPC</name>
<evidence type="ECO:0000313" key="1">
    <source>
        <dbReference type="WBParaSite" id="HPLM_0001277001-mRNA-1"/>
    </source>
</evidence>
<sequence length="45" mass="4698">LNAYVAHAMNCGGQLMHKSVVLPGCGALGTKWSHCGKRGVAREGM</sequence>